<evidence type="ECO:0000256" key="1">
    <source>
        <dbReference type="SAM" id="SignalP"/>
    </source>
</evidence>
<organism evidence="2 3">
    <name type="scientific">Lysobacter soli</name>
    <dbReference type="NCBI Taxonomy" id="453783"/>
    <lineage>
        <taxon>Bacteria</taxon>
        <taxon>Pseudomonadati</taxon>
        <taxon>Pseudomonadota</taxon>
        <taxon>Gammaproteobacteria</taxon>
        <taxon>Lysobacterales</taxon>
        <taxon>Lysobacteraceae</taxon>
        <taxon>Lysobacter</taxon>
    </lineage>
</organism>
<feature type="signal peptide" evidence="1">
    <location>
        <begin position="1"/>
        <end position="25"/>
    </location>
</feature>
<name>A0A3D8VBJ5_9GAMM</name>
<dbReference type="InterPro" id="IPR010281">
    <property type="entry name" value="DUF885"/>
</dbReference>
<evidence type="ECO:0000313" key="3">
    <source>
        <dbReference type="Proteomes" id="UP000256829"/>
    </source>
</evidence>
<sequence>MTKPLTLAIALSLTLATGAPMLAQAAQPAAKSTAAKPAAKPTPAWVATSNEYANILLKAQAEFAPEGMSFFGVPGYDDRVADLKPQNPERFRAATAKARDELKAKLAVERDPNVRQDLEIMIRAADENIATSELTQRLTLPWSDVPQTVFSGLQGLLSDQTPPERRAKALDRLKNYVGMGTEKTPITELAKARYTEAAANAQLVHPTKLEVEQALGNVDTYVDGIRKLFAKYKIEGAEPALAAMETQLKDYGTWARANVLPTARTDTKLPPELYANSLKQYGIDIDPQLLVRRAQVEFMETRAAMQQLAPLVAKANNLTVADPHDYVAVINALKKRNMPNDQLEARYRTVIDQIDPIIRSERIVDVPNRPMVMRLGSEAESAAQPAPHFLPAPLIGNTGQQGQFVLPVSVPTAEGKALEYDDFNFDAVRWTLSAHEGRPGHELQFTAMVERGISLARTMFAFNSVNVEGWALYAEAEMVPYEPLDGQLIALQFRLMRAARAMLDPMLNLGLIDREAAGRILREKVGLSEAMTKQELDRYTFNAPGQAGSYFYGYTRILELRMETEIALGDKFDRLAFNNFLLDQGLLPPDLLAKAVREQFIPAQLKK</sequence>
<dbReference type="Proteomes" id="UP000256829">
    <property type="component" value="Unassembled WGS sequence"/>
</dbReference>
<reference evidence="2 3" key="1">
    <citation type="submission" date="2018-08" db="EMBL/GenBank/DDBJ databases">
        <title>Lysobacter soli KCTC 22011, whole genome shotgun sequence.</title>
        <authorList>
            <person name="Zhang X."/>
            <person name="Feng G."/>
            <person name="Zhu H."/>
        </authorList>
    </citation>
    <scope>NUCLEOTIDE SEQUENCE [LARGE SCALE GENOMIC DNA]</scope>
    <source>
        <strain evidence="2 3">KCTC 22011</strain>
    </source>
</reference>
<protein>
    <submittedName>
        <fullName evidence="2">DUF885 domain-containing protein</fullName>
    </submittedName>
</protein>
<dbReference type="Pfam" id="PF05960">
    <property type="entry name" value="DUF885"/>
    <property type="match status" value="1"/>
</dbReference>
<dbReference type="EMBL" id="QTJR01000007">
    <property type="protein sequence ID" value="RDY66797.1"/>
    <property type="molecule type" value="Genomic_DNA"/>
</dbReference>
<keyword evidence="3" id="KW-1185">Reference proteome</keyword>
<evidence type="ECO:0000313" key="2">
    <source>
        <dbReference type="EMBL" id="RDY66797.1"/>
    </source>
</evidence>
<proteinExistence type="predicted"/>
<dbReference type="RefSeq" id="WP_115842718.1">
    <property type="nucleotide sequence ID" value="NZ_QTJR01000007.1"/>
</dbReference>
<gene>
    <name evidence="2" type="ORF">DX912_11825</name>
</gene>
<keyword evidence="1" id="KW-0732">Signal</keyword>
<dbReference type="AlphaFoldDB" id="A0A3D8VBJ5"/>
<dbReference type="PANTHER" id="PTHR33361:SF2">
    <property type="entry name" value="DUF885 DOMAIN-CONTAINING PROTEIN"/>
    <property type="match status" value="1"/>
</dbReference>
<comment type="caution">
    <text evidence="2">The sequence shown here is derived from an EMBL/GenBank/DDBJ whole genome shotgun (WGS) entry which is preliminary data.</text>
</comment>
<accession>A0A3D8VBJ5</accession>
<dbReference type="PANTHER" id="PTHR33361">
    <property type="entry name" value="GLR0591 PROTEIN"/>
    <property type="match status" value="1"/>
</dbReference>
<feature type="chain" id="PRO_5017613860" evidence="1">
    <location>
        <begin position="26"/>
        <end position="607"/>
    </location>
</feature>